<evidence type="ECO:0000313" key="3">
    <source>
        <dbReference type="EMBL" id="KAF7389479.1"/>
    </source>
</evidence>
<dbReference type="GO" id="GO:0004222">
    <property type="term" value="F:metalloendopeptidase activity"/>
    <property type="evidence" value="ECO:0007669"/>
    <property type="project" value="TreeGrafter"/>
</dbReference>
<proteinExistence type="predicted"/>
<dbReference type="InterPro" id="IPR002477">
    <property type="entry name" value="Peptidoglycan-bd-like"/>
</dbReference>
<dbReference type="GO" id="GO:0030574">
    <property type="term" value="P:collagen catabolic process"/>
    <property type="evidence" value="ECO:0007669"/>
    <property type="project" value="TreeGrafter"/>
</dbReference>
<dbReference type="GO" id="GO:0005615">
    <property type="term" value="C:extracellular space"/>
    <property type="evidence" value="ECO:0007669"/>
    <property type="project" value="TreeGrafter"/>
</dbReference>
<dbReference type="InterPro" id="IPR024079">
    <property type="entry name" value="MetalloPept_cat_dom_sf"/>
</dbReference>
<dbReference type="EMBL" id="JACSDY010000024">
    <property type="protein sequence ID" value="KAF7389479.1"/>
    <property type="molecule type" value="Genomic_DNA"/>
</dbReference>
<dbReference type="Pfam" id="PF01471">
    <property type="entry name" value="PG_binding_1"/>
    <property type="match status" value="1"/>
</dbReference>
<comment type="caution">
    <text evidence="3">The sequence shown here is derived from an EMBL/GenBank/DDBJ whole genome shotgun (WGS) entry which is preliminary data.</text>
</comment>
<dbReference type="InterPro" id="IPR036365">
    <property type="entry name" value="PGBD-like_sf"/>
</dbReference>
<keyword evidence="4" id="KW-1185">Reference proteome</keyword>
<dbReference type="AlphaFoldDB" id="A0A834MZI9"/>
<evidence type="ECO:0000256" key="1">
    <source>
        <dbReference type="ARBA" id="ARBA00023049"/>
    </source>
</evidence>
<evidence type="ECO:0000259" key="2">
    <source>
        <dbReference type="Pfam" id="PF01471"/>
    </source>
</evidence>
<accession>A0A834MZI9</accession>
<organism evidence="3 4">
    <name type="scientific">Vespula pensylvanica</name>
    <name type="common">Western yellow jacket</name>
    <name type="synonym">Wasp</name>
    <dbReference type="NCBI Taxonomy" id="30213"/>
    <lineage>
        <taxon>Eukaryota</taxon>
        <taxon>Metazoa</taxon>
        <taxon>Ecdysozoa</taxon>
        <taxon>Arthropoda</taxon>
        <taxon>Hexapoda</taxon>
        <taxon>Insecta</taxon>
        <taxon>Pterygota</taxon>
        <taxon>Neoptera</taxon>
        <taxon>Endopterygota</taxon>
        <taxon>Hymenoptera</taxon>
        <taxon>Apocrita</taxon>
        <taxon>Aculeata</taxon>
        <taxon>Vespoidea</taxon>
        <taxon>Vespidae</taxon>
        <taxon>Vespinae</taxon>
        <taxon>Vespula</taxon>
    </lineage>
</organism>
<dbReference type="GO" id="GO:0030198">
    <property type="term" value="P:extracellular matrix organization"/>
    <property type="evidence" value="ECO:0007669"/>
    <property type="project" value="TreeGrafter"/>
</dbReference>
<dbReference type="Gene3D" id="3.40.390.10">
    <property type="entry name" value="Collagenase (Catalytic Domain)"/>
    <property type="match status" value="1"/>
</dbReference>
<gene>
    <name evidence="3" type="ORF">H0235_017963</name>
</gene>
<name>A0A834MZI9_VESPE</name>
<keyword evidence="1" id="KW-0482">Metalloprotease</keyword>
<dbReference type="Proteomes" id="UP000600918">
    <property type="component" value="Unassembled WGS sequence"/>
</dbReference>
<evidence type="ECO:0000313" key="4">
    <source>
        <dbReference type="Proteomes" id="UP000600918"/>
    </source>
</evidence>
<dbReference type="PANTHER" id="PTHR10201">
    <property type="entry name" value="MATRIX METALLOPROTEINASE"/>
    <property type="match status" value="1"/>
</dbReference>
<dbReference type="PANTHER" id="PTHR10201:SF308">
    <property type="entry name" value="MATRIX METALLOPROTEINASE 2"/>
    <property type="match status" value="1"/>
</dbReference>
<feature type="domain" description="Peptidoglycan binding-like" evidence="2">
    <location>
        <begin position="6"/>
        <end position="58"/>
    </location>
</feature>
<keyword evidence="1" id="KW-0378">Hydrolase</keyword>
<protein>
    <recommendedName>
        <fullName evidence="2">Peptidoglycan binding-like domain-containing protein</fullName>
    </recommendedName>
</protein>
<dbReference type="SUPFAM" id="SSF47090">
    <property type="entry name" value="PGBD-like"/>
    <property type="match status" value="1"/>
</dbReference>
<reference evidence="3" key="1">
    <citation type="journal article" date="2020" name="G3 (Bethesda)">
        <title>High-Quality Assemblies for Three Invasive Social Wasps from the &lt;i&gt;Vespula&lt;/i&gt; Genus.</title>
        <authorList>
            <person name="Harrop T.W.R."/>
            <person name="Guhlin J."/>
            <person name="McLaughlin G.M."/>
            <person name="Permina E."/>
            <person name="Stockwell P."/>
            <person name="Gilligan J."/>
            <person name="Le Lec M.F."/>
            <person name="Gruber M.A.M."/>
            <person name="Quinn O."/>
            <person name="Lovegrove M."/>
            <person name="Duncan E.J."/>
            <person name="Remnant E.J."/>
            <person name="Van Eeckhoven J."/>
            <person name="Graham B."/>
            <person name="Knapp R.A."/>
            <person name="Langford K.W."/>
            <person name="Kronenberg Z."/>
            <person name="Press M.O."/>
            <person name="Eacker S.M."/>
            <person name="Wilson-Rankin E.E."/>
            <person name="Purcell J."/>
            <person name="Lester P.J."/>
            <person name="Dearden P.K."/>
        </authorList>
    </citation>
    <scope>NUCLEOTIDE SEQUENCE</scope>
    <source>
        <strain evidence="3">Volc-1</strain>
    </source>
</reference>
<sequence length="117" mass="13842">MILLQQSYLTKFGYLPESNPETGNLRTEDQLRDAIRNLQRFSGIPVTGEIDDATRKLMKARRCGLSDRQNPRYSRTRRKRFTIHGQRWPYRNLTWRSDQSFLYLEISKLDVSSISSE</sequence>
<keyword evidence="1" id="KW-0645">Protease</keyword>